<gene>
    <name evidence="1" type="primary">NRDE2</name>
</gene>
<protein>
    <submittedName>
        <fullName evidence="1">NRDE-2, necessary for RNA interference, domain containing</fullName>
    </submittedName>
</protein>
<accession>A0A2K5QEE8</accession>
<reference evidence="1" key="1">
    <citation type="submission" date="2025-08" db="UniProtKB">
        <authorList>
            <consortium name="Ensembl"/>
        </authorList>
    </citation>
    <scope>IDENTIFICATION</scope>
</reference>
<dbReference type="Proteomes" id="UP000233040">
    <property type="component" value="Unassembled WGS sequence"/>
</dbReference>
<keyword evidence="2" id="KW-1185">Reference proteome</keyword>
<proteinExistence type="predicted"/>
<evidence type="ECO:0000313" key="1">
    <source>
        <dbReference type="Ensembl" id="ENSCCAP00000014249.1"/>
    </source>
</evidence>
<reference evidence="1" key="2">
    <citation type="submission" date="2025-09" db="UniProtKB">
        <authorList>
            <consortium name="Ensembl"/>
        </authorList>
    </citation>
    <scope>IDENTIFICATION</scope>
</reference>
<dbReference type="AlphaFoldDB" id="A0A2K5QEE8"/>
<name>A0A2K5QEE8_CEBIM</name>
<dbReference type="Ensembl" id="ENSCCAT00000031687.1">
    <property type="protein sequence ID" value="ENSCCAP00000014249.1"/>
    <property type="gene ID" value="ENSCCAG00000024917.1"/>
</dbReference>
<organism evidence="1 2">
    <name type="scientific">Cebus imitator</name>
    <name type="common">Panamanian white-faced capuchin</name>
    <name type="synonym">Cebus capucinus imitator</name>
    <dbReference type="NCBI Taxonomy" id="2715852"/>
    <lineage>
        <taxon>Eukaryota</taxon>
        <taxon>Metazoa</taxon>
        <taxon>Chordata</taxon>
        <taxon>Craniata</taxon>
        <taxon>Vertebrata</taxon>
        <taxon>Euteleostomi</taxon>
        <taxon>Mammalia</taxon>
        <taxon>Eutheria</taxon>
        <taxon>Euarchontoglires</taxon>
        <taxon>Primates</taxon>
        <taxon>Haplorrhini</taxon>
        <taxon>Platyrrhini</taxon>
        <taxon>Cebidae</taxon>
        <taxon>Cebinae</taxon>
        <taxon>Cebus</taxon>
    </lineage>
</organism>
<dbReference type="GeneTree" id="ENSGT00390000005524"/>
<evidence type="ECO:0000313" key="2">
    <source>
        <dbReference type="Proteomes" id="UP000233040"/>
    </source>
</evidence>
<sequence>MALFPAFAGVREAPDSGSSRKVKEIMLQLNLDIALFGLRTFRLW</sequence>